<feature type="chain" id="PRO_5017294548" evidence="1">
    <location>
        <begin position="20"/>
        <end position="766"/>
    </location>
</feature>
<sequence length="766" mass="85799">MKRYSISGLINLLSLCLLITLTGGCSTPSDEPAIGFVDTPRVDEWDTPIINIEGWVYDPDGIKSVNVVLNDQHVFSTVPKLKRADVLKAHPHIATDTPGFLIQADFTGLLEGQDVLAVYSIDINGNRTQLATLDWSGKEQVDWLKRASEVSGWDLEPFYLPVATSGLGDPQAKELVSVYGAKQNETFRIGLRIPVLYMRTTKGRDNDWVFDPDFNTETRSETGKLIAEDALNDTLKRSIEFNIPVLITLNGGIWADASGTEPYWDLIDHLEEDEKNCQWTYEGKVFSDEYLSNLPGSTLSPELSRALTLNVFADEVRYYKKRNLQQAARIIANFAQEHPELFIGINLDPDVYINPFFEGKAWFDYNPDTLRQFRHWLAGTGPYSTGGVLEGEHFSPVLTLADVSDIAQQRFLSWEEVTPPKLKKGVHETPWQELWGQFRRHLVYQHYNDMANWVEEAGIDPYKIFTAQGFAATSEKTMPMPVHIMSPGKNYDTAGMSIEGSKPENGHLGAILYGDSAINTARMENDLSLFANIQSFDLDWGVPEFNLAKIDKPADLPGYDLAYQAVLELLNSNVRYVSPMAWNGSNGIFAGSEGFVSYTSWRNTPAEQAFMDFSSARKGLSRTAKLWPFGFRGISTVDGWTGSKPGSLHGENGKLIINPESGNIRVTSPDFQLRYSGKYIIAIKFNHINKAAELKLVLRNKETGNVLYDSSLTKGAELISNTSSVGYEWMIELEDTDRTQLEIEIRSNEKTVVDHVAIVPIVKNKK</sequence>
<feature type="signal peptide" evidence="1">
    <location>
        <begin position="1"/>
        <end position="19"/>
    </location>
</feature>
<reference evidence="3" key="1">
    <citation type="submission" date="2016-10" db="EMBL/GenBank/DDBJ databases">
        <authorList>
            <person name="Varghese N."/>
            <person name="Submissions S."/>
        </authorList>
    </citation>
    <scope>NUCLEOTIDE SEQUENCE [LARGE SCALE GENOMIC DNA]</scope>
    <source>
        <strain evidence="3">DSM 11526</strain>
    </source>
</reference>
<keyword evidence="1" id="KW-0732">Signal</keyword>
<dbReference type="STRING" id="1122198.SAMN02745729_101390"/>
<dbReference type="PROSITE" id="PS51257">
    <property type="entry name" value="PROKAR_LIPOPROTEIN"/>
    <property type="match status" value="1"/>
</dbReference>
<dbReference type="OrthoDB" id="7053871at2"/>
<accession>A0A1H3Y6Q0</accession>
<proteinExistence type="predicted"/>
<keyword evidence="3" id="KW-1185">Reference proteome</keyword>
<evidence type="ECO:0000256" key="1">
    <source>
        <dbReference type="SAM" id="SignalP"/>
    </source>
</evidence>
<dbReference type="AlphaFoldDB" id="A0A1H3Y6Q0"/>
<dbReference type="Proteomes" id="UP000242469">
    <property type="component" value="Unassembled WGS sequence"/>
</dbReference>
<evidence type="ECO:0000313" key="2">
    <source>
        <dbReference type="EMBL" id="SEA07296.1"/>
    </source>
</evidence>
<protein>
    <submittedName>
        <fullName evidence="2">Uncharacterized protein</fullName>
    </submittedName>
</protein>
<dbReference type="Gene3D" id="3.20.20.80">
    <property type="entry name" value="Glycosidases"/>
    <property type="match status" value="1"/>
</dbReference>
<name>A0A1H3Y6Q0_9GAMM</name>
<evidence type="ECO:0000313" key="3">
    <source>
        <dbReference type="Proteomes" id="UP000242469"/>
    </source>
</evidence>
<organism evidence="2 3">
    <name type="scientific">Marinobacterium iners DSM 11526</name>
    <dbReference type="NCBI Taxonomy" id="1122198"/>
    <lineage>
        <taxon>Bacteria</taxon>
        <taxon>Pseudomonadati</taxon>
        <taxon>Pseudomonadota</taxon>
        <taxon>Gammaproteobacteria</taxon>
        <taxon>Oceanospirillales</taxon>
        <taxon>Oceanospirillaceae</taxon>
        <taxon>Marinobacterium</taxon>
    </lineage>
</organism>
<gene>
    <name evidence="2" type="ORF">SAMN02745729_101390</name>
</gene>
<dbReference type="EMBL" id="FNRJ01000001">
    <property type="protein sequence ID" value="SEA07296.1"/>
    <property type="molecule type" value="Genomic_DNA"/>
</dbReference>
<dbReference type="RefSeq" id="WP_091822243.1">
    <property type="nucleotide sequence ID" value="NZ_FNRJ01000001.1"/>
</dbReference>